<evidence type="ECO:0000313" key="3">
    <source>
        <dbReference type="Proteomes" id="UP000233425"/>
    </source>
</evidence>
<dbReference type="AlphaFoldDB" id="A0A2N0UYT2"/>
<gene>
    <name evidence="2" type="ORF">RBATCC27255_00626</name>
</gene>
<dbReference type="Proteomes" id="UP000233425">
    <property type="component" value="Unassembled WGS sequence"/>
</dbReference>
<name>A0A2N0UYT2_9FIRM</name>
<dbReference type="RefSeq" id="WP_101028711.1">
    <property type="nucleotide sequence ID" value="NZ_CABMMZ010000032.1"/>
</dbReference>
<feature type="chain" id="PRO_5014961914" description="SipW-cognate class signal peptide" evidence="1">
    <location>
        <begin position="33"/>
        <end position="273"/>
    </location>
</feature>
<evidence type="ECO:0000256" key="1">
    <source>
        <dbReference type="SAM" id="SignalP"/>
    </source>
</evidence>
<sequence length="273" mass="28565">MKTTSRKRLLISSVAMLLVAMLALGTATFAWFTTDTTTQATGISVQTSKKSLLLVSSRTSDWTDNLNYNFGTDAAKKLLQPASSYDGANWYKAQAVNGMSGAATNGEKITGVGTATAEGNVFCNMLNVKNTGAETATNVTITANISETAVTSGKNYLRVALVPSDCTADTGRGTATVASAQEFRDNIYSAGADAAKPVEYVGAGVADREGAIKAAASDVSTQGSSISVNAGDLNQNDAKYYMLIVWFEGQDVDCQDAYAGNDMPNITFTITAD</sequence>
<evidence type="ECO:0008006" key="4">
    <source>
        <dbReference type="Google" id="ProtNLM"/>
    </source>
</evidence>
<accession>A0A2N0UYT2</accession>
<evidence type="ECO:0000313" key="2">
    <source>
        <dbReference type="EMBL" id="PKD32139.1"/>
    </source>
</evidence>
<organism evidence="2 3">
    <name type="scientific">Ruminococcus bromii</name>
    <dbReference type="NCBI Taxonomy" id="40518"/>
    <lineage>
        <taxon>Bacteria</taxon>
        <taxon>Bacillati</taxon>
        <taxon>Bacillota</taxon>
        <taxon>Clostridia</taxon>
        <taxon>Eubacteriales</taxon>
        <taxon>Oscillospiraceae</taxon>
        <taxon>Ruminococcus</taxon>
    </lineage>
</organism>
<feature type="signal peptide" evidence="1">
    <location>
        <begin position="1"/>
        <end position="32"/>
    </location>
</feature>
<protein>
    <recommendedName>
        <fullName evidence="4">SipW-cognate class signal peptide</fullName>
    </recommendedName>
</protein>
<comment type="caution">
    <text evidence="2">The sequence shown here is derived from an EMBL/GenBank/DDBJ whole genome shotgun (WGS) entry which is preliminary data.</text>
</comment>
<reference evidence="2" key="1">
    <citation type="journal article" date="2018" name="Environ. Microbiol.">
        <title>Sporulation capability and amylosome conservation among diverse human colonic and rumen isolates of the keystone starch-degrader Ruminococcus bromii.</title>
        <authorList>
            <person name="Mukhopadhya I."/>
            <person name="Morais S."/>
            <person name="Laverde-Gomez J."/>
            <person name="Sheridan P.O."/>
            <person name="Walker A.W."/>
            <person name="Kelly W."/>
            <person name="Klieve A.V."/>
            <person name="Ouwerkerk D."/>
            <person name="Duncan S.H."/>
            <person name="Louis P."/>
            <person name="Koropatkin N."/>
            <person name="Cockburn D."/>
            <person name="Kibler R."/>
            <person name="Cooper P.J."/>
            <person name="Sandoval C."/>
            <person name="Crost E."/>
            <person name="Juge N."/>
            <person name="Bayer E.A."/>
            <person name="Flint H.J."/>
        </authorList>
    </citation>
    <scope>NUCLEOTIDE SEQUENCE [LARGE SCALE GENOMIC DNA]</scope>
    <source>
        <strain evidence="2">ATCC 27255</strain>
    </source>
</reference>
<keyword evidence="3" id="KW-1185">Reference proteome</keyword>
<proteinExistence type="predicted"/>
<keyword evidence="1" id="KW-0732">Signal</keyword>
<dbReference type="EMBL" id="NNSR01000032">
    <property type="protein sequence ID" value="PKD32139.1"/>
    <property type="molecule type" value="Genomic_DNA"/>
</dbReference>